<organism evidence="2 3">
    <name type="scientific">Algoriphagus alkaliphilus</name>
    <dbReference type="NCBI Taxonomy" id="279824"/>
    <lineage>
        <taxon>Bacteria</taxon>
        <taxon>Pseudomonadati</taxon>
        <taxon>Bacteroidota</taxon>
        <taxon>Cytophagia</taxon>
        <taxon>Cytophagales</taxon>
        <taxon>Cyclobacteriaceae</taxon>
        <taxon>Algoriphagus</taxon>
    </lineage>
</organism>
<evidence type="ECO:0000313" key="3">
    <source>
        <dbReference type="Proteomes" id="UP000198756"/>
    </source>
</evidence>
<protein>
    <recommendedName>
        <fullName evidence="4">DUF4377 domain-containing protein</fullName>
    </recommendedName>
</protein>
<name>A0A1G5ZPG0_9BACT</name>
<keyword evidence="3" id="KW-1185">Reference proteome</keyword>
<feature type="signal peptide" evidence="1">
    <location>
        <begin position="1"/>
        <end position="21"/>
    </location>
</feature>
<gene>
    <name evidence="2" type="ORF">SAMN03080617_04242</name>
</gene>
<dbReference type="STRING" id="279824.SAMN03080617_04242"/>
<dbReference type="OrthoDB" id="825515at2"/>
<dbReference type="AlphaFoldDB" id="A0A1G5ZPG0"/>
<reference evidence="3" key="1">
    <citation type="submission" date="2016-10" db="EMBL/GenBank/DDBJ databases">
        <authorList>
            <person name="Varghese N."/>
            <person name="Submissions S."/>
        </authorList>
    </citation>
    <scope>NUCLEOTIDE SEQUENCE [LARGE SCALE GENOMIC DNA]</scope>
    <source>
        <strain evidence="3">DSM 22703</strain>
    </source>
</reference>
<dbReference type="EMBL" id="FMXE01000052">
    <property type="protein sequence ID" value="SDA96535.1"/>
    <property type="molecule type" value="Genomic_DNA"/>
</dbReference>
<dbReference type="Proteomes" id="UP000198756">
    <property type="component" value="Unassembled WGS sequence"/>
</dbReference>
<dbReference type="RefSeq" id="WP_139183700.1">
    <property type="nucleotide sequence ID" value="NZ_FMXE01000052.1"/>
</dbReference>
<proteinExistence type="predicted"/>
<sequence>MKALIKSILVFLTGFVFLACEDDSLPDCVEGRVIGYISCLNLNVVQVLSHSGIGKTTDWMGETYDNIVQIPGGRIPDGEIFFRFRTYSEERDGGFSNLICPANVAPLPVPKIILIEYSIENCP</sequence>
<dbReference type="PROSITE" id="PS51257">
    <property type="entry name" value="PROKAR_LIPOPROTEIN"/>
    <property type="match status" value="1"/>
</dbReference>
<keyword evidence="1" id="KW-0732">Signal</keyword>
<accession>A0A1G5ZPG0</accession>
<evidence type="ECO:0000313" key="2">
    <source>
        <dbReference type="EMBL" id="SDA96535.1"/>
    </source>
</evidence>
<evidence type="ECO:0008006" key="4">
    <source>
        <dbReference type="Google" id="ProtNLM"/>
    </source>
</evidence>
<feature type="chain" id="PRO_5011786574" description="DUF4377 domain-containing protein" evidence="1">
    <location>
        <begin position="22"/>
        <end position="123"/>
    </location>
</feature>
<evidence type="ECO:0000256" key="1">
    <source>
        <dbReference type="SAM" id="SignalP"/>
    </source>
</evidence>